<keyword evidence="3" id="KW-1185">Reference proteome</keyword>
<organism evidence="2 3">
    <name type="scientific">Microthyrium microscopicum</name>
    <dbReference type="NCBI Taxonomy" id="703497"/>
    <lineage>
        <taxon>Eukaryota</taxon>
        <taxon>Fungi</taxon>
        <taxon>Dikarya</taxon>
        <taxon>Ascomycota</taxon>
        <taxon>Pezizomycotina</taxon>
        <taxon>Dothideomycetes</taxon>
        <taxon>Dothideomycetes incertae sedis</taxon>
        <taxon>Microthyriales</taxon>
        <taxon>Microthyriaceae</taxon>
        <taxon>Microthyrium</taxon>
    </lineage>
</organism>
<name>A0A6A6UCH8_9PEZI</name>
<accession>A0A6A6UCH8</accession>
<evidence type="ECO:0000256" key="1">
    <source>
        <dbReference type="SAM" id="MobiDB-lite"/>
    </source>
</evidence>
<evidence type="ECO:0000313" key="3">
    <source>
        <dbReference type="Proteomes" id="UP000799302"/>
    </source>
</evidence>
<dbReference type="AlphaFoldDB" id="A0A6A6UCH8"/>
<sequence>MTNQVIQRLPFAEQRVKLPLTPCSPRVRWAGRVADHRHPQTKPASRGTKSAVLQLPHAVRQCFIRSDVRINPL</sequence>
<reference evidence="2" key="1">
    <citation type="journal article" date="2020" name="Stud. Mycol.">
        <title>101 Dothideomycetes genomes: a test case for predicting lifestyles and emergence of pathogens.</title>
        <authorList>
            <person name="Haridas S."/>
            <person name="Albert R."/>
            <person name="Binder M."/>
            <person name="Bloem J."/>
            <person name="Labutti K."/>
            <person name="Salamov A."/>
            <person name="Andreopoulos B."/>
            <person name="Baker S."/>
            <person name="Barry K."/>
            <person name="Bills G."/>
            <person name="Bluhm B."/>
            <person name="Cannon C."/>
            <person name="Castanera R."/>
            <person name="Culley D."/>
            <person name="Daum C."/>
            <person name="Ezra D."/>
            <person name="Gonzalez J."/>
            <person name="Henrissat B."/>
            <person name="Kuo A."/>
            <person name="Liang C."/>
            <person name="Lipzen A."/>
            <person name="Lutzoni F."/>
            <person name="Magnuson J."/>
            <person name="Mondo S."/>
            <person name="Nolan M."/>
            <person name="Ohm R."/>
            <person name="Pangilinan J."/>
            <person name="Park H.-J."/>
            <person name="Ramirez L."/>
            <person name="Alfaro M."/>
            <person name="Sun H."/>
            <person name="Tritt A."/>
            <person name="Yoshinaga Y."/>
            <person name="Zwiers L.-H."/>
            <person name="Turgeon B."/>
            <person name="Goodwin S."/>
            <person name="Spatafora J."/>
            <person name="Crous P."/>
            <person name="Grigoriev I."/>
        </authorList>
    </citation>
    <scope>NUCLEOTIDE SEQUENCE</scope>
    <source>
        <strain evidence="2">CBS 115976</strain>
    </source>
</reference>
<gene>
    <name evidence="2" type="ORF">BT63DRAFT_264384</name>
</gene>
<protein>
    <submittedName>
        <fullName evidence="2">Uncharacterized protein</fullName>
    </submittedName>
</protein>
<feature type="region of interest" description="Disordered" evidence="1">
    <location>
        <begin position="31"/>
        <end position="51"/>
    </location>
</feature>
<evidence type="ECO:0000313" key="2">
    <source>
        <dbReference type="EMBL" id="KAF2669570.1"/>
    </source>
</evidence>
<proteinExistence type="predicted"/>
<dbReference type="EMBL" id="MU004235">
    <property type="protein sequence ID" value="KAF2669570.1"/>
    <property type="molecule type" value="Genomic_DNA"/>
</dbReference>
<dbReference type="Proteomes" id="UP000799302">
    <property type="component" value="Unassembled WGS sequence"/>
</dbReference>